<keyword evidence="3" id="KW-1185">Reference proteome</keyword>
<feature type="region of interest" description="Disordered" evidence="1">
    <location>
        <begin position="231"/>
        <end position="273"/>
    </location>
</feature>
<gene>
    <name evidence="2" type="ORF">ACFQMG_14515</name>
</gene>
<dbReference type="InterPro" id="IPR045929">
    <property type="entry name" value="DUF6348"/>
</dbReference>
<organism evidence="2 3">
    <name type="scientific">Kitasatospora paranensis</name>
    <dbReference type="NCBI Taxonomy" id="258053"/>
    <lineage>
        <taxon>Bacteria</taxon>
        <taxon>Bacillati</taxon>
        <taxon>Actinomycetota</taxon>
        <taxon>Actinomycetes</taxon>
        <taxon>Kitasatosporales</taxon>
        <taxon>Streptomycetaceae</taxon>
        <taxon>Kitasatospora</taxon>
    </lineage>
</organism>
<proteinExistence type="predicted"/>
<evidence type="ECO:0000313" key="3">
    <source>
        <dbReference type="Proteomes" id="UP001596435"/>
    </source>
</evidence>
<dbReference type="Proteomes" id="UP001596435">
    <property type="component" value="Unassembled WGS sequence"/>
</dbReference>
<accession>A0ABW2FU56</accession>
<sequence length="273" mass="28971">MRPQDRLDVIQRSVVREMARYGLRFTVEGSVVRGPGRTAVAVREHPGEGGQGGAGHVDLGYVLELGRADGPVVWDCTAGLGRTEEEQLDSAVRMWATTTAAAVVEFQEGRGEHGDHYGTELLPGWQAVQGPAAVFGFGSERLADWLADHQVLPQLAAALAPELAGPLPAGVTGVKLFFGGRLGEDVAEVRIGGEVAERASAALRALAWPRGERLCWARLFVLLVPEGMPGPAQADPRATAAPSAGPAGRWSAEPGRGGLLGRWRRARAERRPS</sequence>
<evidence type="ECO:0000313" key="2">
    <source>
        <dbReference type="EMBL" id="MFC7180769.1"/>
    </source>
</evidence>
<dbReference type="Pfam" id="PF19875">
    <property type="entry name" value="DUF6348"/>
    <property type="match status" value="1"/>
</dbReference>
<comment type="caution">
    <text evidence="2">The sequence shown here is derived from an EMBL/GenBank/DDBJ whole genome shotgun (WGS) entry which is preliminary data.</text>
</comment>
<dbReference type="RefSeq" id="WP_345705933.1">
    <property type="nucleotide sequence ID" value="NZ_BAABKV010000001.1"/>
</dbReference>
<feature type="compositionally biased region" description="Basic residues" evidence="1">
    <location>
        <begin position="262"/>
        <end position="273"/>
    </location>
</feature>
<name>A0ABW2FU56_9ACTN</name>
<reference evidence="3" key="1">
    <citation type="journal article" date="2019" name="Int. J. Syst. Evol. Microbiol.">
        <title>The Global Catalogue of Microorganisms (GCM) 10K type strain sequencing project: providing services to taxonomists for standard genome sequencing and annotation.</title>
        <authorList>
            <consortium name="The Broad Institute Genomics Platform"/>
            <consortium name="The Broad Institute Genome Sequencing Center for Infectious Disease"/>
            <person name="Wu L."/>
            <person name="Ma J."/>
        </authorList>
    </citation>
    <scope>NUCLEOTIDE SEQUENCE [LARGE SCALE GENOMIC DNA]</scope>
    <source>
        <strain evidence="3">CGMCC 1.12859</strain>
    </source>
</reference>
<protein>
    <submittedName>
        <fullName evidence="2">DUF6348 family protein</fullName>
    </submittedName>
</protein>
<dbReference type="EMBL" id="JBHTAJ010000023">
    <property type="protein sequence ID" value="MFC7180769.1"/>
    <property type="molecule type" value="Genomic_DNA"/>
</dbReference>
<evidence type="ECO:0000256" key="1">
    <source>
        <dbReference type="SAM" id="MobiDB-lite"/>
    </source>
</evidence>